<organism evidence="2">
    <name type="scientific">Thermofilum pendens</name>
    <dbReference type="NCBI Taxonomy" id="2269"/>
    <lineage>
        <taxon>Archaea</taxon>
        <taxon>Thermoproteota</taxon>
        <taxon>Thermoprotei</taxon>
        <taxon>Thermofilales</taxon>
        <taxon>Thermofilaceae</taxon>
        <taxon>Thermofilum</taxon>
    </lineage>
</organism>
<proteinExistence type="predicted"/>
<comment type="caution">
    <text evidence="2">The sequence shown here is derived from an EMBL/GenBank/DDBJ whole genome shotgun (WGS) entry which is preliminary data.</text>
</comment>
<dbReference type="InterPro" id="IPR054648">
    <property type="entry name" value="TudS-rel"/>
</dbReference>
<feature type="region of interest" description="Disordered" evidence="1">
    <location>
        <begin position="9"/>
        <end position="34"/>
    </location>
</feature>
<sequence>MMLSRLLEVPTITARRGSQPPTQREAYHRAEPPGGVNAVDKRSRVVAVLAHCLLNQNTVVKPLASHEGAVTSLVEFLMKQGYGLIQLPCPEALYLGMRRWWMSKEQYDTESYREFSRRLLEPYVRLLAELARDGCRYAVIGVRGSPSCAIETTTSNPFWLGEPRADKCPPSVKVSGRGVFMEELLRMAEERGLPPPLAALDIDHREVLERGLPEGLVKTLSRRSPA</sequence>
<dbReference type="NCBIfam" id="NF045597">
    <property type="entry name" value="TudS_rel_CD3072"/>
    <property type="match status" value="1"/>
</dbReference>
<evidence type="ECO:0000313" key="2">
    <source>
        <dbReference type="EMBL" id="HGB25273.1"/>
    </source>
</evidence>
<gene>
    <name evidence="2" type="ORF">ENV88_04410</name>
</gene>
<evidence type="ECO:0000256" key="1">
    <source>
        <dbReference type="SAM" id="MobiDB-lite"/>
    </source>
</evidence>
<name>A0A7C3SLA0_THEPE</name>
<dbReference type="AlphaFoldDB" id="A0A7C3SLA0"/>
<dbReference type="EMBL" id="DTIB01000091">
    <property type="protein sequence ID" value="HGB25273.1"/>
    <property type="molecule type" value="Genomic_DNA"/>
</dbReference>
<protein>
    <submittedName>
        <fullName evidence="2">DUF523 domain-containing protein</fullName>
    </submittedName>
</protein>
<reference evidence="2" key="1">
    <citation type="journal article" date="2020" name="mSystems">
        <title>Genome- and Community-Level Interaction Insights into Carbon Utilization and Element Cycling Functions of Hydrothermarchaeota in Hydrothermal Sediment.</title>
        <authorList>
            <person name="Zhou Z."/>
            <person name="Liu Y."/>
            <person name="Xu W."/>
            <person name="Pan J."/>
            <person name="Luo Z.H."/>
            <person name="Li M."/>
        </authorList>
    </citation>
    <scope>NUCLEOTIDE SEQUENCE [LARGE SCALE GENOMIC DNA]</scope>
    <source>
        <strain evidence="2">SpSt-8</strain>
    </source>
</reference>
<accession>A0A7C3SLA0</accession>